<dbReference type="AlphaFoldDB" id="A0A073K9D0"/>
<gene>
    <name evidence="1" type="ORF">BAGA_05460</name>
</gene>
<comment type="caution">
    <text evidence="1">The sequence shown here is derived from an EMBL/GenBank/DDBJ whole genome shotgun (WGS) entry which is preliminary data.</text>
</comment>
<protein>
    <submittedName>
        <fullName evidence="1">Uncharacterized protein</fullName>
    </submittedName>
</protein>
<name>A0A073K9D0_9BACI</name>
<dbReference type="Proteomes" id="UP000027778">
    <property type="component" value="Unassembled WGS sequence"/>
</dbReference>
<sequence length="225" mass="26178">MTKPRKVDTEKVQLCYYCTNVIEDLGDLVFRKVPLATPKGIFQKNRQFHLKCLIEYNDKLENLELRQEENSDWDLVYRYFQVDILGLSKTQNLDKHAVSRLLGLRVGKYIPNGTNTRTLPRGYDFKIILTTLKVVKPKVKAYMATATLANDKHRIDGIMRFVTSEINDVAKRMETQRKSNEKLVKEEVKEEFDYMKLLAERKQAEVEVEEDEDLDTTIEALLGGN</sequence>
<organism evidence="1 2">
    <name type="scientific">Bacillus gaemokensis</name>
    <dbReference type="NCBI Taxonomy" id="574375"/>
    <lineage>
        <taxon>Bacteria</taxon>
        <taxon>Bacillati</taxon>
        <taxon>Bacillota</taxon>
        <taxon>Bacilli</taxon>
        <taxon>Bacillales</taxon>
        <taxon>Bacillaceae</taxon>
        <taxon>Bacillus</taxon>
        <taxon>Bacillus cereus group</taxon>
    </lineage>
</organism>
<proteinExistence type="predicted"/>
<evidence type="ECO:0000313" key="2">
    <source>
        <dbReference type="Proteomes" id="UP000027778"/>
    </source>
</evidence>
<dbReference type="OrthoDB" id="2328224at2"/>
<dbReference type="EMBL" id="JOTM01000011">
    <property type="protein sequence ID" value="KEK23889.1"/>
    <property type="molecule type" value="Genomic_DNA"/>
</dbReference>
<evidence type="ECO:0000313" key="1">
    <source>
        <dbReference type="EMBL" id="KEK23889.1"/>
    </source>
</evidence>
<accession>A0A073K9D0</accession>
<dbReference type="STRING" id="574375.AZF08_20495"/>
<reference evidence="1 2" key="1">
    <citation type="submission" date="2014-06" db="EMBL/GenBank/DDBJ databases">
        <title>Draft genome sequence of Bacillus gaemokensis JCM 15801 (MCCC 1A00707).</title>
        <authorList>
            <person name="Lai Q."/>
            <person name="Liu Y."/>
            <person name="Shao Z."/>
        </authorList>
    </citation>
    <scope>NUCLEOTIDE SEQUENCE [LARGE SCALE GENOMIC DNA]</scope>
    <source>
        <strain evidence="1 2">JCM 15801</strain>
    </source>
</reference>
<dbReference type="eggNOG" id="ENOG502ZUVG">
    <property type="taxonomic scope" value="Bacteria"/>
</dbReference>
<keyword evidence="2" id="KW-1185">Reference proteome</keyword>